<accession>A0AAN9R718</accession>
<organism evidence="1 2">
    <name type="scientific">Canavalia gladiata</name>
    <name type="common">Sword bean</name>
    <name type="synonym">Dolichos gladiatus</name>
    <dbReference type="NCBI Taxonomy" id="3824"/>
    <lineage>
        <taxon>Eukaryota</taxon>
        <taxon>Viridiplantae</taxon>
        <taxon>Streptophyta</taxon>
        <taxon>Embryophyta</taxon>
        <taxon>Tracheophyta</taxon>
        <taxon>Spermatophyta</taxon>
        <taxon>Magnoliopsida</taxon>
        <taxon>eudicotyledons</taxon>
        <taxon>Gunneridae</taxon>
        <taxon>Pentapetalae</taxon>
        <taxon>rosids</taxon>
        <taxon>fabids</taxon>
        <taxon>Fabales</taxon>
        <taxon>Fabaceae</taxon>
        <taxon>Papilionoideae</taxon>
        <taxon>50 kb inversion clade</taxon>
        <taxon>NPAAA clade</taxon>
        <taxon>indigoferoid/millettioid clade</taxon>
        <taxon>Phaseoleae</taxon>
        <taxon>Canavalia</taxon>
    </lineage>
</organism>
<proteinExistence type="predicted"/>
<sequence>MATSKLEDADLVQLNDMEAPMESSAMSHYVLEAIKLLMLYQGVQLWSHNVWCNGGIQSVGYGTHALPLRTIMIGTHPEREPMCQKCTPNNLASEMREVNTQTNILGMDEKQCVYKEKKHLKECMCMV</sequence>
<dbReference type="Proteomes" id="UP001367508">
    <property type="component" value="Unassembled WGS sequence"/>
</dbReference>
<gene>
    <name evidence="1" type="ORF">VNO77_03651</name>
</gene>
<evidence type="ECO:0000313" key="1">
    <source>
        <dbReference type="EMBL" id="KAK7361581.1"/>
    </source>
</evidence>
<protein>
    <submittedName>
        <fullName evidence="1">Uncharacterized protein</fullName>
    </submittedName>
</protein>
<keyword evidence="2" id="KW-1185">Reference proteome</keyword>
<evidence type="ECO:0000313" key="2">
    <source>
        <dbReference type="Proteomes" id="UP001367508"/>
    </source>
</evidence>
<dbReference type="AlphaFoldDB" id="A0AAN9R718"/>
<dbReference type="EMBL" id="JAYMYQ010000001">
    <property type="protein sequence ID" value="KAK7361581.1"/>
    <property type="molecule type" value="Genomic_DNA"/>
</dbReference>
<reference evidence="1 2" key="1">
    <citation type="submission" date="2024-01" db="EMBL/GenBank/DDBJ databases">
        <title>The genomes of 5 underutilized Papilionoideae crops provide insights into root nodulation and disease resistanc.</title>
        <authorList>
            <person name="Jiang F."/>
        </authorList>
    </citation>
    <scope>NUCLEOTIDE SEQUENCE [LARGE SCALE GENOMIC DNA]</scope>
    <source>
        <strain evidence="1">LVBAO_FW01</strain>
        <tissue evidence="1">Leaves</tissue>
    </source>
</reference>
<comment type="caution">
    <text evidence="1">The sequence shown here is derived from an EMBL/GenBank/DDBJ whole genome shotgun (WGS) entry which is preliminary data.</text>
</comment>
<name>A0AAN9R718_CANGL</name>